<organism evidence="5 6">
    <name type="scientific">Algoriphagus namhaensis</name>
    <dbReference type="NCBI Taxonomy" id="915353"/>
    <lineage>
        <taxon>Bacteria</taxon>
        <taxon>Pseudomonadati</taxon>
        <taxon>Bacteroidota</taxon>
        <taxon>Cytophagia</taxon>
        <taxon>Cytophagales</taxon>
        <taxon>Cyclobacteriaceae</taxon>
        <taxon>Algoriphagus</taxon>
    </lineage>
</organism>
<name>A0ABV8AN93_9BACT</name>
<dbReference type="PIRSF" id="PIRSF006806">
    <property type="entry name" value="FTHF_cligase"/>
    <property type="match status" value="1"/>
</dbReference>
<gene>
    <name evidence="5" type="ORF">ACFOSV_02880</name>
</gene>
<dbReference type="RefSeq" id="WP_377903205.1">
    <property type="nucleotide sequence ID" value="NZ_JBHRZS010000003.1"/>
</dbReference>
<keyword evidence="2 4" id="KW-0547">Nucleotide-binding</keyword>
<protein>
    <recommendedName>
        <fullName evidence="4">5-formyltetrahydrofolate cyclo-ligase</fullName>
        <ecNumber evidence="4">6.3.3.2</ecNumber>
    </recommendedName>
</protein>
<evidence type="ECO:0000313" key="6">
    <source>
        <dbReference type="Proteomes" id="UP001595805"/>
    </source>
</evidence>
<keyword evidence="4" id="KW-0460">Magnesium</keyword>
<evidence type="ECO:0000256" key="1">
    <source>
        <dbReference type="ARBA" id="ARBA00010638"/>
    </source>
</evidence>
<dbReference type="GO" id="GO:0030272">
    <property type="term" value="F:5-formyltetrahydrofolate cyclo-ligase activity"/>
    <property type="evidence" value="ECO:0007669"/>
    <property type="project" value="UniProtKB-EC"/>
</dbReference>
<accession>A0ABV8AN93</accession>
<dbReference type="InterPro" id="IPR037171">
    <property type="entry name" value="NagB/RpiA_transferase-like"/>
</dbReference>
<evidence type="ECO:0000256" key="2">
    <source>
        <dbReference type="ARBA" id="ARBA00022741"/>
    </source>
</evidence>
<keyword evidence="3 4" id="KW-0067">ATP-binding</keyword>
<dbReference type="SUPFAM" id="SSF100950">
    <property type="entry name" value="NagB/RpiA/CoA transferase-like"/>
    <property type="match status" value="1"/>
</dbReference>
<proteinExistence type="inferred from homology"/>
<sequence length="193" mass="22541">MKSKNELRAKYRALRRELTAEQVESESHQILSNFINFFESLDGISHVHLFLPIQKLNEVNTFLILDFLWSREVQVYTSITQTNKKEMITVQLQPGEEFDLDEWGIPVPKHNEPCETDQLEMVLIPLLSVDLFGNRIGYGKGYYDQFLKGLKPSVIKVGLGFFEPEPRILEENHDVVLDFYIWTGDIFQFAKQE</sequence>
<dbReference type="EC" id="6.3.3.2" evidence="4"/>
<dbReference type="Gene3D" id="3.40.50.10420">
    <property type="entry name" value="NagB/RpiA/CoA transferase-like"/>
    <property type="match status" value="1"/>
</dbReference>
<evidence type="ECO:0000313" key="5">
    <source>
        <dbReference type="EMBL" id="MFC3879100.1"/>
    </source>
</evidence>
<dbReference type="NCBIfam" id="TIGR02727">
    <property type="entry name" value="MTHFS_bact"/>
    <property type="match status" value="1"/>
</dbReference>
<comment type="caution">
    <text evidence="5">The sequence shown here is derived from an EMBL/GenBank/DDBJ whole genome shotgun (WGS) entry which is preliminary data.</text>
</comment>
<comment type="cofactor">
    <cofactor evidence="4">
        <name>Mg(2+)</name>
        <dbReference type="ChEBI" id="CHEBI:18420"/>
    </cofactor>
</comment>
<keyword evidence="4" id="KW-0479">Metal-binding</keyword>
<evidence type="ECO:0000256" key="4">
    <source>
        <dbReference type="RuleBase" id="RU361279"/>
    </source>
</evidence>
<reference evidence="6" key="1">
    <citation type="journal article" date="2019" name="Int. J. Syst. Evol. Microbiol.">
        <title>The Global Catalogue of Microorganisms (GCM) 10K type strain sequencing project: providing services to taxonomists for standard genome sequencing and annotation.</title>
        <authorList>
            <consortium name="The Broad Institute Genomics Platform"/>
            <consortium name="The Broad Institute Genome Sequencing Center for Infectious Disease"/>
            <person name="Wu L."/>
            <person name="Ma J."/>
        </authorList>
    </citation>
    <scope>NUCLEOTIDE SEQUENCE [LARGE SCALE GENOMIC DNA]</scope>
    <source>
        <strain evidence="6">CCUG 60523</strain>
    </source>
</reference>
<dbReference type="InterPro" id="IPR024185">
    <property type="entry name" value="FTHF_cligase-like_sf"/>
</dbReference>
<evidence type="ECO:0000256" key="3">
    <source>
        <dbReference type="ARBA" id="ARBA00022840"/>
    </source>
</evidence>
<comment type="similarity">
    <text evidence="1 4">Belongs to the 5-formyltetrahydrofolate cyclo-ligase family.</text>
</comment>
<dbReference type="EMBL" id="JBHRZS010000003">
    <property type="protein sequence ID" value="MFC3879100.1"/>
    <property type="molecule type" value="Genomic_DNA"/>
</dbReference>
<dbReference type="Proteomes" id="UP001595805">
    <property type="component" value="Unassembled WGS sequence"/>
</dbReference>
<dbReference type="PANTHER" id="PTHR23407:SF1">
    <property type="entry name" value="5-FORMYLTETRAHYDROFOLATE CYCLO-LIGASE"/>
    <property type="match status" value="1"/>
</dbReference>
<comment type="catalytic activity">
    <reaction evidence="4">
        <text>(6S)-5-formyl-5,6,7,8-tetrahydrofolate + ATP = (6R)-5,10-methenyltetrahydrofolate + ADP + phosphate</text>
        <dbReference type="Rhea" id="RHEA:10488"/>
        <dbReference type="ChEBI" id="CHEBI:30616"/>
        <dbReference type="ChEBI" id="CHEBI:43474"/>
        <dbReference type="ChEBI" id="CHEBI:57455"/>
        <dbReference type="ChEBI" id="CHEBI:57457"/>
        <dbReference type="ChEBI" id="CHEBI:456216"/>
        <dbReference type="EC" id="6.3.3.2"/>
    </reaction>
</comment>
<keyword evidence="6" id="KW-1185">Reference proteome</keyword>
<dbReference type="PANTHER" id="PTHR23407">
    <property type="entry name" value="ATPASE INHIBITOR/5-FORMYLTETRAHYDROFOLATE CYCLO-LIGASE"/>
    <property type="match status" value="1"/>
</dbReference>
<dbReference type="InterPro" id="IPR002698">
    <property type="entry name" value="FTHF_cligase"/>
</dbReference>
<keyword evidence="5" id="KW-0436">Ligase</keyword>
<dbReference type="Pfam" id="PF01812">
    <property type="entry name" value="5-FTHF_cyc-lig"/>
    <property type="match status" value="1"/>
</dbReference>